<keyword evidence="4" id="KW-1185">Reference proteome</keyword>
<dbReference type="GO" id="GO:0071713">
    <property type="term" value="F:para-aminobenzoyl-glutamate hydrolase activity"/>
    <property type="evidence" value="ECO:0007669"/>
    <property type="project" value="TreeGrafter"/>
</dbReference>
<dbReference type="OrthoDB" id="9781032at2"/>
<reference evidence="3 4" key="1">
    <citation type="submission" date="2019-05" db="EMBL/GenBank/DDBJ databases">
        <authorList>
            <person name="Lee S.D."/>
        </authorList>
    </citation>
    <scope>NUCLEOTIDE SEQUENCE [LARGE SCALE GENOMIC DNA]</scope>
    <source>
        <strain evidence="3 4">C5-26</strain>
    </source>
</reference>
<dbReference type="SUPFAM" id="SSF55031">
    <property type="entry name" value="Bacterial exopeptidase dimerisation domain"/>
    <property type="match status" value="1"/>
</dbReference>
<dbReference type="EMBL" id="VCQV01000006">
    <property type="protein sequence ID" value="TWP37337.1"/>
    <property type="molecule type" value="Genomic_DNA"/>
</dbReference>
<comment type="similarity">
    <text evidence="1">Belongs to the peptidase M20A family.</text>
</comment>
<evidence type="ECO:0000313" key="4">
    <source>
        <dbReference type="Proteomes" id="UP000320244"/>
    </source>
</evidence>
<dbReference type="Gene3D" id="3.40.630.10">
    <property type="entry name" value="Zn peptidases"/>
    <property type="match status" value="1"/>
</dbReference>
<sequence>MTGIVGVPCDVLERVGAHLEEHRPLLVGLSHALHADPELGGEEVRAAQRISRLLGDAGFEREETPTDLPTSFCYRMGRSPMVVTVCVEYDALPGIGHACGHNVNAAAAIGAALSLGSLTDELDLSVKVLGTPAEETFGGKVTLINSGHFDDAALAMMAHASHHDTVGGRSLALCMWNVTFTGTASHAAAAPERGVNALDALVIAQTAIGLARQQLPPQSVVSTITTEGGSAVNVIPELARASIEMRSPSVDALQVIQARVRACLQAGAIATGCTMDITSVGNDFADLRQDATLATFYRDAMIARGRTVELSDAAVASTDMGNVSHLVPTIHPLLGYDVADARPHTAAFATYGTSQSADDAILDGAFGLAMTAARAAVDPAQRERLVDGATVRSLAPVGRSSSTRI</sequence>
<feature type="domain" description="Peptidase M20 dimerisation" evidence="2">
    <location>
        <begin position="174"/>
        <end position="267"/>
    </location>
</feature>
<dbReference type="Proteomes" id="UP000320244">
    <property type="component" value="Unassembled WGS sequence"/>
</dbReference>
<dbReference type="Pfam" id="PF01546">
    <property type="entry name" value="Peptidase_M20"/>
    <property type="match status" value="1"/>
</dbReference>
<dbReference type="Gene3D" id="3.30.70.360">
    <property type="match status" value="1"/>
</dbReference>
<dbReference type="PIRSF" id="PIRSF037226">
    <property type="entry name" value="Amidohydrolase_ACY1L2_prd"/>
    <property type="match status" value="1"/>
</dbReference>
<gene>
    <name evidence="3" type="ORF">FGL98_06185</name>
</gene>
<protein>
    <recommendedName>
        <fullName evidence="1">Peptidase M20 domain-containing protein 2</fullName>
    </recommendedName>
</protein>
<dbReference type="Pfam" id="PF07687">
    <property type="entry name" value="M20_dimer"/>
    <property type="match status" value="1"/>
</dbReference>
<dbReference type="GO" id="GO:0046657">
    <property type="term" value="P:folic acid catabolic process"/>
    <property type="evidence" value="ECO:0007669"/>
    <property type="project" value="TreeGrafter"/>
</dbReference>
<dbReference type="InterPro" id="IPR017144">
    <property type="entry name" value="Xaa-Arg_dipeptidase"/>
</dbReference>
<dbReference type="PANTHER" id="PTHR30575:SF0">
    <property type="entry name" value="XAA-ARG DIPEPTIDASE"/>
    <property type="match status" value="1"/>
</dbReference>
<dbReference type="InterPro" id="IPR036264">
    <property type="entry name" value="Bact_exopeptidase_dim_dom"/>
</dbReference>
<name>A0A563E491_9MICO</name>
<dbReference type="AlphaFoldDB" id="A0A563E491"/>
<dbReference type="GO" id="GO:0016805">
    <property type="term" value="F:dipeptidase activity"/>
    <property type="evidence" value="ECO:0007669"/>
    <property type="project" value="InterPro"/>
</dbReference>
<dbReference type="NCBIfam" id="TIGR01891">
    <property type="entry name" value="amidohydrolases"/>
    <property type="match status" value="1"/>
</dbReference>
<comment type="caution">
    <text evidence="3">The sequence shown here is derived from an EMBL/GenBank/DDBJ whole genome shotgun (WGS) entry which is preliminary data.</text>
</comment>
<dbReference type="PANTHER" id="PTHR30575">
    <property type="entry name" value="PEPTIDASE M20"/>
    <property type="match status" value="1"/>
</dbReference>
<organism evidence="3 4">
    <name type="scientific">Leekyejoonella antrihumi</name>
    <dbReference type="NCBI Taxonomy" id="1660198"/>
    <lineage>
        <taxon>Bacteria</taxon>
        <taxon>Bacillati</taxon>
        <taxon>Actinomycetota</taxon>
        <taxon>Actinomycetes</taxon>
        <taxon>Micrococcales</taxon>
        <taxon>Dermacoccaceae</taxon>
        <taxon>Leekyejoonella</taxon>
    </lineage>
</organism>
<accession>A0A563E491</accession>
<dbReference type="InterPro" id="IPR002933">
    <property type="entry name" value="Peptidase_M20"/>
</dbReference>
<dbReference type="RefSeq" id="WP_146315860.1">
    <property type="nucleotide sequence ID" value="NZ_VCQV01000006.1"/>
</dbReference>
<proteinExistence type="inferred from homology"/>
<dbReference type="InterPro" id="IPR017439">
    <property type="entry name" value="Amidohydrolase"/>
</dbReference>
<dbReference type="SUPFAM" id="SSF53187">
    <property type="entry name" value="Zn-dependent exopeptidases"/>
    <property type="match status" value="1"/>
</dbReference>
<dbReference type="FunFam" id="3.30.70.360:FF:000004">
    <property type="entry name" value="Peptidase M20 domain-containing protein 2"/>
    <property type="match status" value="1"/>
</dbReference>
<evidence type="ECO:0000313" key="3">
    <source>
        <dbReference type="EMBL" id="TWP37337.1"/>
    </source>
</evidence>
<dbReference type="InterPro" id="IPR052030">
    <property type="entry name" value="Peptidase_M20/M20A_hydrolases"/>
</dbReference>
<dbReference type="InterPro" id="IPR011650">
    <property type="entry name" value="Peptidase_M20_dimer"/>
</dbReference>
<reference evidence="3 4" key="2">
    <citation type="submission" date="2019-08" db="EMBL/GenBank/DDBJ databases">
        <title>Jejuicoccus antrihumi gen. nov., sp. nov., a new member of the family Dermacoccaceae isolated from a cave.</title>
        <authorList>
            <person name="Schumann P."/>
            <person name="Kim I.S."/>
        </authorList>
    </citation>
    <scope>NUCLEOTIDE SEQUENCE [LARGE SCALE GENOMIC DNA]</scope>
    <source>
        <strain evidence="3 4">C5-26</strain>
    </source>
</reference>
<evidence type="ECO:0000259" key="2">
    <source>
        <dbReference type="Pfam" id="PF07687"/>
    </source>
</evidence>
<dbReference type="GO" id="GO:0005737">
    <property type="term" value="C:cytoplasm"/>
    <property type="evidence" value="ECO:0007669"/>
    <property type="project" value="TreeGrafter"/>
</dbReference>
<evidence type="ECO:0000256" key="1">
    <source>
        <dbReference type="PIRNR" id="PIRNR037226"/>
    </source>
</evidence>